<organism evidence="2 3">
    <name type="scientific">Providencia rettgeri</name>
    <dbReference type="NCBI Taxonomy" id="587"/>
    <lineage>
        <taxon>Bacteria</taxon>
        <taxon>Pseudomonadati</taxon>
        <taxon>Pseudomonadota</taxon>
        <taxon>Gammaproteobacteria</taxon>
        <taxon>Enterobacterales</taxon>
        <taxon>Morganellaceae</taxon>
        <taxon>Providencia</taxon>
    </lineage>
</organism>
<dbReference type="Proteomes" id="UP000824410">
    <property type="component" value="Unassembled WGS sequence"/>
</dbReference>
<evidence type="ECO:0000313" key="3">
    <source>
        <dbReference type="Proteomes" id="UP000824410"/>
    </source>
</evidence>
<proteinExistence type="predicted"/>
<keyword evidence="1" id="KW-0472">Membrane</keyword>
<name>A0AAP2JXN2_PRORE</name>
<accession>A0AAP2JXN2</accession>
<reference evidence="2" key="1">
    <citation type="submission" date="2019-02" db="EMBL/GenBank/DDBJ databases">
        <title>Genomic characterization of isolates from hospital effluents in KZN, South Africa.</title>
        <authorList>
            <person name="Ntshobeni N."/>
            <person name="Allam M."/>
            <person name="Ismail A."/>
            <person name="Amoako D."/>
            <person name="Essack S."/>
            <person name="Chenia H."/>
        </authorList>
    </citation>
    <scope>NUCLEOTIDE SEQUENCE</scope>
    <source>
        <strain evidence="2">AFE97_S1</strain>
    </source>
</reference>
<gene>
    <name evidence="2" type="ORF">EX242_06905</name>
</gene>
<evidence type="ECO:0000256" key="1">
    <source>
        <dbReference type="SAM" id="Phobius"/>
    </source>
</evidence>
<feature type="transmembrane region" description="Helical" evidence="1">
    <location>
        <begin position="12"/>
        <end position="34"/>
    </location>
</feature>
<dbReference type="RefSeq" id="WP_131680177.1">
    <property type="nucleotide sequence ID" value="NZ_SHCZ01000003.1"/>
</dbReference>
<keyword evidence="1" id="KW-0812">Transmembrane</keyword>
<dbReference type="AlphaFoldDB" id="A0AAP2JXN2"/>
<sequence>MKGLSPIEQMPVVMLLITIAVLFAISYLVTGAYLKGSREVTFEIKSDSLDKQYLFWLGIIVPIGIFFYLEYFVFLSNEINFDSAGFSIFFDESKLPLGVLALSPIFGVIVSNIHRTIQTEKQISVSEQKNISDSFYAHHKFIIDEFKSISEKYGDIDKGLVLTVSSPNALYKKIYKNSNISNGANDRISNEFLHSLNSYLDLILFELASILHNASNIKTSKNNDFIKMVQNLSELIDESLKYFHIQCGEDKPERYLIKKLSKKIIESKKNMDEINKNQGDIIEEIKLYQRSDIMLYMIENIVFYIWIVINTIDKILDIINLTNLDGTNEIKKLVTEKYYSITNELSEEVIKLYEPIQQHYDSNIS</sequence>
<feature type="transmembrane region" description="Helical" evidence="1">
    <location>
        <begin position="54"/>
        <end position="75"/>
    </location>
</feature>
<comment type="caution">
    <text evidence="2">The sequence shown here is derived from an EMBL/GenBank/DDBJ whole genome shotgun (WGS) entry which is preliminary data.</text>
</comment>
<feature type="transmembrane region" description="Helical" evidence="1">
    <location>
        <begin position="95"/>
        <end position="113"/>
    </location>
</feature>
<protein>
    <submittedName>
        <fullName evidence="2">Uncharacterized protein</fullName>
    </submittedName>
</protein>
<evidence type="ECO:0000313" key="2">
    <source>
        <dbReference type="EMBL" id="MBX6979988.1"/>
    </source>
</evidence>
<keyword evidence="1" id="KW-1133">Transmembrane helix</keyword>
<dbReference type="EMBL" id="SHDO01000008">
    <property type="protein sequence ID" value="MBX6979988.1"/>
    <property type="molecule type" value="Genomic_DNA"/>
</dbReference>